<evidence type="ECO:0000259" key="1">
    <source>
        <dbReference type="PROSITE" id="PS50887"/>
    </source>
</evidence>
<evidence type="ECO:0000313" key="2">
    <source>
        <dbReference type="EMBL" id="MFC4159982.1"/>
    </source>
</evidence>
<dbReference type="EMBL" id="JBHSBU010000001">
    <property type="protein sequence ID" value="MFC4159982.1"/>
    <property type="molecule type" value="Genomic_DNA"/>
</dbReference>
<dbReference type="RefSeq" id="WP_378164315.1">
    <property type="nucleotide sequence ID" value="NZ_JBHSBU010000001.1"/>
</dbReference>
<accession>A0ABV8MSJ0</accession>
<name>A0ABV8MSJ0_9NEIS</name>
<comment type="caution">
    <text evidence="2">The sequence shown here is derived from an EMBL/GenBank/DDBJ whole genome shotgun (WGS) entry which is preliminary data.</text>
</comment>
<dbReference type="PROSITE" id="PS50887">
    <property type="entry name" value="GGDEF"/>
    <property type="match status" value="1"/>
</dbReference>
<feature type="domain" description="GGDEF" evidence="1">
    <location>
        <begin position="43"/>
        <end position="146"/>
    </location>
</feature>
<keyword evidence="3" id="KW-1185">Reference proteome</keyword>
<gene>
    <name evidence="2" type="ORF">ACFOW7_11555</name>
</gene>
<reference evidence="3" key="1">
    <citation type="journal article" date="2019" name="Int. J. Syst. Evol. Microbiol.">
        <title>The Global Catalogue of Microorganisms (GCM) 10K type strain sequencing project: providing services to taxonomists for standard genome sequencing and annotation.</title>
        <authorList>
            <consortium name="The Broad Institute Genomics Platform"/>
            <consortium name="The Broad Institute Genome Sequencing Center for Infectious Disease"/>
            <person name="Wu L."/>
            <person name="Ma J."/>
        </authorList>
    </citation>
    <scope>NUCLEOTIDE SEQUENCE [LARGE SCALE GENOMIC DNA]</scope>
    <source>
        <strain evidence="3">LMG 29894</strain>
    </source>
</reference>
<organism evidence="2 3">
    <name type="scientific">Chitinimonas lacunae</name>
    <dbReference type="NCBI Taxonomy" id="1963018"/>
    <lineage>
        <taxon>Bacteria</taxon>
        <taxon>Pseudomonadati</taxon>
        <taxon>Pseudomonadota</taxon>
        <taxon>Betaproteobacteria</taxon>
        <taxon>Neisseriales</taxon>
        <taxon>Chitinibacteraceae</taxon>
        <taxon>Chitinimonas</taxon>
    </lineage>
</organism>
<proteinExistence type="predicted"/>
<protein>
    <recommendedName>
        <fullName evidence="1">GGDEF domain-containing protein</fullName>
    </recommendedName>
</protein>
<dbReference type="InterPro" id="IPR000160">
    <property type="entry name" value="GGDEF_dom"/>
</dbReference>
<evidence type="ECO:0000313" key="3">
    <source>
        <dbReference type="Proteomes" id="UP001595791"/>
    </source>
</evidence>
<sequence length="146" mass="15553">MPTSAANPDVEAPPLPSHAEQAPLASFLERCELALLGAQNGLAHLALLLLELDPPPAPTFLPQLRQALRRGDMLTVLAPNRYVVLFEGLASEPEADARRLATKLIETFTGVEVRIGLVVHRSGHSASAAALLDRAQASLDAARPTR</sequence>
<dbReference type="Proteomes" id="UP001595791">
    <property type="component" value="Unassembled WGS sequence"/>
</dbReference>